<evidence type="ECO:0000256" key="3">
    <source>
        <dbReference type="ARBA" id="ARBA00022989"/>
    </source>
</evidence>
<keyword evidence="4 5" id="KW-0472">Membrane</keyword>
<evidence type="ECO:0000313" key="6">
    <source>
        <dbReference type="EMBL" id="KCV34626.1"/>
    </source>
</evidence>
<accession>A0ABR4RHG8</accession>
<keyword evidence="7" id="KW-1185">Reference proteome</keyword>
<dbReference type="PANTHER" id="PTHR43701:SF2">
    <property type="entry name" value="MEMBRANE TRANSPORTER PROTEIN YJNA-RELATED"/>
    <property type="match status" value="1"/>
</dbReference>
<keyword evidence="5" id="KW-1003">Cell membrane</keyword>
<protein>
    <recommendedName>
        <fullName evidence="5">Probable membrane transporter protein</fullName>
    </recommendedName>
</protein>
<keyword evidence="3 5" id="KW-1133">Transmembrane helix</keyword>
<feature type="transmembrane region" description="Helical" evidence="5">
    <location>
        <begin position="217"/>
        <end position="237"/>
    </location>
</feature>
<dbReference type="InterPro" id="IPR051598">
    <property type="entry name" value="TSUP/Inactive_protease-like"/>
</dbReference>
<proteinExistence type="inferred from homology"/>
<evidence type="ECO:0000256" key="5">
    <source>
        <dbReference type="RuleBase" id="RU363041"/>
    </source>
</evidence>
<dbReference type="EMBL" id="JGWH01000094">
    <property type="protein sequence ID" value="KCV34626.1"/>
    <property type="molecule type" value="Genomic_DNA"/>
</dbReference>
<evidence type="ECO:0000256" key="1">
    <source>
        <dbReference type="ARBA" id="ARBA00004141"/>
    </source>
</evidence>
<feature type="transmembrane region" description="Helical" evidence="5">
    <location>
        <begin position="42"/>
        <end position="60"/>
    </location>
</feature>
<dbReference type="InterPro" id="IPR002781">
    <property type="entry name" value="TM_pro_TauE-like"/>
</dbReference>
<dbReference type="Pfam" id="PF01925">
    <property type="entry name" value="TauE"/>
    <property type="match status" value="1"/>
</dbReference>
<feature type="transmembrane region" description="Helical" evidence="5">
    <location>
        <begin position="186"/>
        <end position="210"/>
    </location>
</feature>
<name>A0ABR4RHG8_BORBO</name>
<dbReference type="Proteomes" id="UP000025756">
    <property type="component" value="Unassembled WGS sequence"/>
</dbReference>
<evidence type="ECO:0000256" key="4">
    <source>
        <dbReference type="ARBA" id="ARBA00023136"/>
    </source>
</evidence>
<feature type="transmembrane region" description="Helical" evidence="5">
    <location>
        <begin position="97"/>
        <end position="115"/>
    </location>
</feature>
<comment type="caution">
    <text evidence="6">The sequence shown here is derived from an EMBL/GenBank/DDBJ whole genome shotgun (WGS) entry which is preliminary data.</text>
</comment>
<evidence type="ECO:0000256" key="2">
    <source>
        <dbReference type="ARBA" id="ARBA00022692"/>
    </source>
</evidence>
<sequence length="268" mass="26697">MGGMAGGFLGILIGLTLGLTGAGGGILAVPALVLGLGMDMPQAAPVALMAVGLAAAVGSAEGLRRGTVRYKAAALMSVVGGLAAPWGAQLARLAPGPWLSGLFAMVMLLVAGRMLRQSLAAPAGAQAQAERPCHISPQTGKFVWTPRAAATLGGIGAISGLFTGLLGVGGGFIIVPALRQFSDAPMHAIVSTSLMVIALISAVTVGHAVADGLTLGAAAWTFVAAAVLGMVLGRALAPRLPTARLQQLFALVCVVVAGVLLWRTGWQA</sequence>
<feature type="transmembrane region" description="Helical" evidence="5">
    <location>
        <begin position="148"/>
        <end position="174"/>
    </location>
</feature>
<reference evidence="6 7" key="1">
    <citation type="submission" date="2014-03" db="EMBL/GenBank/DDBJ databases">
        <title>Genome sequence of Bordetella bronchiseptica.</title>
        <authorList>
            <person name="Harvill E."/>
            <person name="Goodfield L.L."/>
            <person name="Ivanov Y.V."/>
            <person name="Meyer J.A."/>
            <person name="Muse S.J."/>
            <person name="Jacobs N."/>
            <person name="Bendor L."/>
            <person name="Smallridge W.E."/>
            <person name="Brinkac L.M."/>
            <person name="Sanka R."/>
            <person name="Kim M."/>
            <person name="Losada L."/>
        </authorList>
    </citation>
    <scope>NUCLEOTIDE SEQUENCE [LARGE SCALE GENOMIC DNA]</scope>
    <source>
        <strain evidence="6 7">00-P-2796</strain>
    </source>
</reference>
<dbReference type="PANTHER" id="PTHR43701">
    <property type="entry name" value="MEMBRANE TRANSPORTER PROTEIN MJ0441-RELATED"/>
    <property type="match status" value="1"/>
</dbReference>
<comment type="subcellular location">
    <subcellularLocation>
        <location evidence="5">Cell membrane</location>
        <topology evidence="5">Multi-pass membrane protein</topology>
    </subcellularLocation>
    <subcellularLocation>
        <location evidence="1">Membrane</location>
        <topology evidence="1">Multi-pass membrane protein</topology>
    </subcellularLocation>
</comment>
<organism evidence="6 7">
    <name type="scientific">Bordetella bronchiseptica 00-P-2796</name>
    <dbReference type="NCBI Taxonomy" id="1331199"/>
    <lineage>
        <taxon>Bacteria</taxon>
        <taxon>Pseudomonadati</taxon>
        <taxon>Pseudomonadota</taxon>
        <taxon>Betaproteobacteria</taxon>
        <taxon>Burkholderiales</taxon>
        <taxon>Alcaligenaceae</taxon>
        <taxon>Bordetella</taxon>
    </lineage>
</organism>
<comment type="similarity">
    <text evidence="5">Belongs to the 4-toluene sulfonate uptake permease (TSUP) (TC 2.A.102) family.</text>
</comment>
<feature type="transmembrane region" description="Helical" evidence="5">
    <location>
        <begin position="7"/>
        <end position="36"/>
    </location>
</feature>
<gene>
    <name evidence="6" type="ORF">L490_2104</name>
</gene>
<feature type="transmembrane region" description="Helical" evidence="5">
    <location>
        <begin position="243"/>
        <end position="262"/>
    </location>
</feature>
<keyword evidence="2 5" id="KW-0812">Transmembrane</keyword>
<evidence type="ECO:0000313" key="7">
    <source>
        <dbReference type="Proteomes" id="UP000025756"/>
    </source>
</evidence>